<evidence type="ECO:0000313" key="3">
    <source>
        <dbReference type="Proteomes" id="UP000567624"/>
    </source>
</evidence>
<comment type="caution">
    <text evidence="2">The sequence shown here is derived from an EMBL/GenBank/DDBJ whole genome shotgun (WGS) entry which is preliminary data.</text>
</comment>
<dbReference type="Pfam" id="PF15498">
    <property type="entry name" value="Dendrin"/>
    <property type="match status" value="1"/>
</dbReference>
<organism evidence="2 3">
    <name type="scientific">Smithornis capensis</name>
    <dbReference type="NCBI Taxonomy" id="363769"/>
    <lineage>
        <taxon>Eukaryota</taxon>
        <taxon>Metazoa</taxon>
        <taxon>Chordata</taxon>
        <taxon>Craniata</taxon>
        <taxon>Vertebrata</taxon>
        <taxon>Euteleostomi</taxon>
        <taxon>Archelosauria</taxon>
        <taxon>Archosauria</taxon>
        <taxon>Dinosauria</taxon>
        <taxon>Saurischia</taxon>
        <taxon>Theropoda</taxon>
        <taxon>Coelurosauria</taxon>
        <taxon>Aves</taxon>
        <taxon>Neognathae</taxon>
        <taxon>Neoaves</taxon>
        <taxon>Telluraves</taxon>
        <taxon>Australaves</taxon>
        <taxon>Passeriformes</taxon>
        <taxon>Eurylaimidae</taxon>
        <taxon>Smithornis</taxon>
    </lineage>
</organism>
<feature type="compositionally biased region" description="Pro residues" evidence="1">
    <location>
        <begin position="7"/>
        <end position="17"/>
    </location>
</feature>
<feature type="non-terminal residue" evidence="2">
    <location>
        <position position="1"/>
    </location>
</feature>
<dbReference type="EMBL" id="VWYW01001510">
    <property type="protein sequence ID" value="NXF13386.1"/>
    <property type="molecule type" value="Genomic_DNA"/>
</dbReference>
<protein>
    <submittedName>
        <fullName evidence="2">DEND protein</fullName>
    </submittedName>
</protein>
<feature type="non-terminal residue" evidence="2">
    <location>
        <position position="221"/>
    </location>
</feature>
<name>A0A7K8R924_9PASS</name>
<gene>
    <name evidence="2" type="primary">Ddn</name>
    <name evidence="2" type="ORF">SMICAP_R14991</name>
</gene>
<accession>A0A7K8R924</accession>
<dbReference type="PANTHER" id="PTHR16757">
    <property type="entry name" value="DENDRIN"/>
    <property type="match status" value="1"/>
</dbReference>
<feature type="compositionally biased region" description="Low complexity" evidence="1">
    <location>
        <begin position="92"/>
        <end position="116"/>
    </location>
</feature>
<dbReference type="InterPro" id="IPR026500">
    <property type="entry name" value="Dendrin"/>
</dbReference>
<evidence type="ECO:0000313" key="2">
    <source>
        <dbReference type="EMBL" id="NXF13386.1"/>
    </source>
</evidence>
<dbReference type="AlphaFoldDB" id="A0A7K8R924"/>
<sequence>TLQLRPPRAPRSPPPAPRARGAVPGGWSHTLPRAATEAKHRRPRGMQPSPGGPGTPRHCQTLPRAAAGRERVPGRGRGRRGTGGHVLIDATRVVVRAQYVPPPQRQQVRYARGSPGPATPPRSPPAPPGAVTPPAAPSPPREPSGSPRSPWKSPGGCGGPRGRPPPRRPVLYAQALREAVSRIRRHTAPDSDSEAEGSLGGSRRRLCRDPRAYSSSSSSLE</sequence>
<dbReference type="Proteomes" id="UP000567624">
    <property type="component" value="Unassembled WGS sequence"/>
</dbReference>
<evidence type="ECO:0000256" key="1">
    <source>
        <dbReference type="SAM" id="MobiDB-lite"/>
    </source>
</evidence>
<proteinExistence type="predicted"/>
<reference evidence="2 3" key="1">
    <citation type="submission" date="2019-09" db="EMBL/GenBank/DDBJ databases">
        <title>Bird 10,000 Genomes (B10K) Project - Family phase.</title>
        <authorList>
            <person name="Zhang G."/>
        </authorList>
    </citation>
    <scope>NUCLEOTIDE SEQUENCE [LARGE SCALE GENOMIC DNA]</scope>
    <source>
        <strain evidence="2">B10K-CU-031-20</strain>
    </source>
</reference>
<feature type="compositionally biased region" description="Pro residues" evidence="1">
    <location>
        <begin position="117"/>
        <end position="142"/>
    </location>
</feature>
<feature type="region of interest" description="Disordered" evidence="1">
    <location>
        <begin position="1"/>
        <end position="221"/>
    </location>
</feature>
<dbReference type="PANTHER" id="PTHR16757:SF1">
    <property type="entry name" value="DENDRIN"/>
    <property type="match status" value="1"/>
</dbReference>
<keyword evidence="3" id="KW-1185">Reference proteome</keyword>